<evidence type="ECO:0000256" key="13">
    <source>
        <dbReference type="ARBA" id="ARBA00048194"/>
    </source>
</evidence>
<dbReference type="InterPro" id="IPR039582">
    <property type="entry name" value="THTPA"/>
</dbReference>
<dbReference type="AlphaFoldDB" id="A0A5N6Z9D0"/>
<dbReference type="EMBL" id="ML739088">
    <property type="protein sequence ID" value="KAE8353773.1"/>
    <property type="molecule type" value="Genomic_DNA"/>
</dbReference>
<feature type="domain" description="CYTH" evidence="14">
    <location>
        <begin position="33"/>
        <end position="149"/>
    </location>
</feature>
<dbReference type="Gene3D" id="2.40.320.10">
    <property type="entry name" value="Hypothetical Protein Pfu-838710-001"/>
    <property type="match status" value="1"/>
</dbReference>
<comment type="function">
    <text evidence="2">Hydrolase highly specific for thiamine triphosphate (ThTP).</text>
</comment>
<dbReference type="CDD" id="cd07758">
    <property type="entry name" value="ThTPase"/>
    <property type="match status" value="1"/>
</dbReference>
<dbReference type="PANTHER" id="PTHR14586:SF1">
    <property type="entry name" value="THIAMINE-TRIPHOSPHATASE"/>
    <property type="match status" value="1"/>
</dbReference>
<dbReference type="GO" id="GO:0000287">
    <property type="term" value="F:magnesium ion binding"/>
    <property type="evidence" value="ECO:0007669"/>
    <property type="project" value="TreeGrafter"/>
</dbReference>
<evidence type="ECO:0000256" key="5">
    <source>
        <dbReference type="ARBA" id="ARBA00011245"/>
    </source>
</evidence>
<evidence type="ECO:0000313" key="15">
    <source>
        <dbReference type="EMBL" id="KAE8353773.1"/>
    </source>
</evidence>
<evidence type="ECO:0000256" key="11">
    <source>
        <dbReference type="ARBA" id="ARBA00022842"/>
    </source>
</evidence>
<dbReference type="PANTHER" id="PTHR14586">
    <property type="entry name" value="THIAMINE-TRIPHOSPHATASE"/>
    <property type="match status" value="1"/>
</dbReference>
<evidence type="ECO:0000256" key="12">
    <source>
        <dbReference type="ARBA" id="ARBA00022990"/>
    </source>
</evidence>
<comment type="catalytic activity">
    <reaction evidence="13">
        <text>thiamine triphosphate + H2O = thiamine diphosphate + phosphate + H(+)</text>
        <dbReference type="Rhea" id="RHEA:11744"/>
        <dbReference type="ChEBI" id="CHEBI:15377"/>
        <dbReference type="ChEBI" id="CHEBI:15378"/>
        <dbReference type="ChEBI" id="CHEBI:43474"/>
        <dbReference type="ChEBI" id="CHEBI:58937"/>
        <dbReference type="ChEBI" id="CHEBI:58938"/>
        <dbReference type="EC" id="3.6.1.28"/>
    </reaction>
</comment>
<keyword evidence="9" id="KW-0479">Metal-binding</keyword>
<dbReference type="GO" id="GO:0005737">
    <property type="term" value="C:cytoplasm"/>
    <property type="evidence" value="ECO:0007669"/>
    <property type="project" value="UniProtKB-SubCell"/>
</dbReference>
<evidence type="ECO:0000256" key="9">
    <source>
        <dbReference type="ARBA" id="ARBA00022723"/>
    </source>
</evidence>
<gene>
    <name evidence="15" type="ORF">BDV28DRAFT_147709</name>
</gene>
<evidence type="ECO:0000256" key="6">
    <source>
        <dbReference type="ARBA" id="ARBA00012378"/>
    </source>
</evidence>
<dbReference type="InterPro" id="IPR023577">
    <property type="entry name" value="CYTH_domain"/>
</dbReference>
<reference evidence="16" key="1">
    <citation type="submission" date="2019-04" db="EMBL/GenBank/DDBJ databases">
        <title>Friends and foes A comparative genomics studyof 23 Aspergillus species from section Flavi.</title>
        <authorList>
            <consortium name="DOE Joint Genome Institute"/>
            <person name="Kjaerbolling I."/>
            <person name="Vesth T."/>
            <person name="Frisvad J.C."/>
            <person name="Nybo J.L."/>
            <person name="Theobald S."/>
            <person name="Kildgaard S."/>
            <person name="Isbrandt T."/>
            <person name="Kuo A."/>
            <person name="Sato A."/>
            <person name="Lyhne E.K."/>
            <person name="Kogle M.E."/>
            <person name="Wiebenga A."/>
            <person name="Kun R.S."/>
            <person name="Lubbers R.J."/>
            <person name="Makela M.R."/>
            <person name="Barry K."/>
            <person name="Chovatia M."/>
            <person name="Clum A."/>
            <person name="Daum C."/>
            <person name="Haridas S."/>
            <person name="He G."/>
            <person name="LaButti K."/>
            <person name="Lipzen A."/>
            <person name="Mondo S."/>
            <person name="Riley R."/>
            <person name="Salamov A."/>
            <person name="Simmons B.A."/>
            <person name="Magnuson J.K."/>
            <person name="Henrissat B."/>
            <person name="Mortensen U.H."/>
            <person name="Larsen T.O."/>
            <person name="Devries R.P."/>
            <person name="Grigoriev I.V."/>
            <person name="Machida M."/>
            <person name="Baker S.E."/>
            <person name="Andersen M.R."/>
        </authorList>
    </citation>
    <scope>NUCLEOTIDE SEQUENCE [LARGE SCALE GENOMIC DNA]</scope>
    <source>
        <strain evidence="16">CBS 553.77</strain>
    </source>
</reference>
<evidence type="ECO:0000256" key="4">
    <source>
        <dbReference type="ARBA" id="ARBA00008181"/>
    </source>
</evidence>
<keyword evidence="11" id="KW-0460">Magnesium</keyword>
<dbReference type="GO" id="GO:0050333">
    <property type="term" value="F:thiamine triphosphate phosphatase activity"/>
    <property type="evidence" value="ECO:0007669"/>
    <property type="project" value="UniProtKB-EC"/>
</dbReference>
<dbReference type="Proteomes" id="UP000327118">
    <property type="component" value="Unassembled WGS sequence"/>
</dbReference>
<evidence type="ECO:0000256" key="7">
    <source>
        <dbReference type="ARBA" id="ARBA00020088"/>
    </source>
</evidence>
<comment type="subunit">
    <text evidence="5">Monomer.</text>
</comment>
<evidence type="ECO:0000259" key="14">
    <source>
        <dbReference type="Pfam" id="PF01928"/>
    </source>
</evidence>
<name>A0A5N6Z9D0_9EURO</name>
<dbReference type="GO" id="GO:0006772">
    <property type="term" value="P:thiamine metabolic process"/>
    <property type="evidence" value="ECO:0007669"/>
    <property type="project" value="InterPro"/>
</dbReference>
<comment type="subcellular location">
    <subcellularLocation>
        <location evidence="3">Cytoplasm</location>
    </subcellularLocation>
</comment>
<comment type="cofactor">
    <cofactor evidence="1">
        <name>Mg(2+)</name>
        <dbReference type="ChEBI" id="CHEBI:18420"/>
    </cofactor>
</comment>
<dbReference type="EC" id="3.6.1.28" evidence="6"/>
<proteinExistence type="inferred from homology"/>
<keyword evidence="8" id="KW-0963">Cytoplasm</keyword>
<evidence type="ECO:0000256" key="2">
    <source>
        <dbReference type="ARBA" id="ARBA00002106"/>
    </source>
</evidence>
<dbReference type="OrthoDB" id="442176at2759"/>
<dbReference type="InterPro" id="IPR033469">
    <property type="entry name" value="CYTH-like_dom_sf"/>
</dbReference>
<accession>A0A5N6Z9D0</accession>
<evidence type="ECO:0000313" key="16">
    <source>
        <dbReference type="Proteomes" id="UP000327118"/>
    </source>
</evidence>
<dbReference type="SUPFAM" id="SSF55154">
    <property type="entry name" value="CYTH-like phosphatases"/>
    <property type="match status" value="1"/>
</dbReference>
<evidence type="ECO:0000256" key="10">
    <source>
        <dbReference type="ARBA" id="ARBA00022801"/>
    </source>
</evidence>
<keyword evidence="12" id="KW-0007">Acetylation</keyword>
<sequence>MLLEVERKFPGLAVKRLLIDGGFPPFRTLQYCGTKSFHDIYYDKAGLLSSKGVWVRQRDGDWQAKVRIGGDYNNSKFEELSTPLDISHYLEKLTGLKNYERNNFGLTQMASFSTLRESWLADKDFAIVQDVTDFGHRVGEVELECRIDHIGGLDSDVERSRVLKMAEMDQRIAVFMQRYSWAFGNGEAKGKLTAYFEKFHRK</sequence>
<evidence type="ECO:0000256" key="1">
    <source>
        <dbReference type="ARBA" id="ARBA00001946"/>
    </source>
</evidence>
<organism evidence="15 16">
    <name type="scientific">Aspergillus coremiiformis</name>
    <dbReference type="NCBI Taxonomy" id="138285"/>
    <lineage>
        <taxon>Eukaryota</taxon>
        <taxon>Fungi</taxon>
        <taxon>Dikarya</taxon>
        <taxon>Ascomycota</taxon>
        <taxon>Pezizomycotina</taxon>
        <taxon>Eurotiomycetes</taxon>
        <taxon>Eurotiomycetidae</taxon>
        <taxon>Eurotiales</taxon>
        <taxon>Aspergillaceae</taxon>
        <taxon>Aspergillus</taxon>
        <taxon>Aspergillus subgen. Circumdati</taxon>
    </lineage>
</organism>
<protein>
    <recommendedName>
        <fullName evidence="7">Thiamine-triphosphatase</fullName>
        <ecNumber evidence="6">3.6.1.28</ecNumber>
    </recommendedName>
</protein>
<dbReference type="GO" id="GO:0042357">
    <property type="term" value="P:thiamine diphosphate metabolic process"/>
    <property type="evidence" value="ECO:0007669"/>
    <property type="project" value="TreeGrafter"/>
</dbReference>
<dbReference type="InterPro" id="IPR012177">
    <property type="entry name" value="ThTPase_euk"/>
</dbReference>
<evidence type="ECO:0000256" key="3">
    <source>
        <dbReference type="ARBA" id="ARBA00004496"/>
    </source>
</evidence>
<keyword evidence="16" id="KW-1185">Reference proteome</keyword>
<comment type="similarity">
    <text evidence="4">Belongs to the ThTPase family.</text>
</comment>
<evidence type="ECO:0000256" key="8">
    <source>
        <dbReference type="ARBA" id="ARBA00022490"/>
    </source>
</evidence>
<dbReference type="Pfam" id="PF01928">
    <property type="entry name" value="CYTH"/>
    <property type="match status" value="1"/>
</dbReference>
<keyword evidence="10" id="KW-0378">Hydrolase</keyword>